<protein>
    <recommendedName>
        <fullName evidence="2">Pyrroline-5-carboxylate reductase catalytic N-terminal domain-containing protein</fullName>
    </recommendedName>
</protein>
<evidence type="ECO:0000256" key="1">
    <source>
        <dbReference type="ARBA" id="ARBA00023002"/>
    </source>
</evidence>
<sequence>MEAVASALFAPLRVTDPGPQGFEAVVDHTVIGPVLVDRGQPQLRRAADVPQPLRVAPRPVSGIRVTVAFLRAQPVGPGKGIHLVDGPGPGASYAPTHRKAAPVKINIVGPGNMGRAIATRALAGGHGVRIVHPDADPARALAEELRQRFPDGESDWAASAEAADVTVVALWYDAALQFARSAGPALAGQVLVDICNPIDVSTMDGRVTPPDTSAAEEIQQIVGTDVRVVEAFNTTFAGPLTTGEGHDFPLDVLIAGDDTGAKGKITELVRSGGMRPFDVGPLRRARELEAMGFLHIAMQQPLQLNWQSSIKILP</sequence>
<keyword evidence="4" id="KW-1185">Reference proteome</keyword>
<reference evidence="4" key="1">
    <citation type="journal article" date="2019" name="Int. J. Syst. Evol. Microbiol.">
        <title>The Global Catalogue of Microorganisms (GCM) 10K type strain sequencing project: providing services to taxonomists for standard genome sequencing and annotation.</title>
        <authorList>
            <consortium name="The Broad Institute Genomics Platform"/>
            <consortium name="The Broad Institute Genome Sequencing Center for Infectious Disease"/>
            <person name="Wu L."/>
            <person name="Ma J."/>
        </authorList>
    </citation>
    <scope>NUCLEOTIDE SEQUENCE [LARGE SCALE GENOMIC DNA]</scope>
    <source>
        <strain evidence="4">JCM 31290</strain>
    </source>
</reference>
<keyword evidence="1" id="KW-0560">Oxidoreductase</keyword>
<dbReference type="InterPro" id="IPR051267">
    <property type="entry name" value="STEAP_metalloreductase"/>
</dbReference>
<evidence type="ECO:0000313" key="3">
    <source>
        <dbReference type="EMBL" id="GAA4329936.1"/>
    </source>
</evidence>
<dbReference type="Pfam" id="PF03807">
    <property type="entry name" value="F420_oxidored"/>
    <property type="match status" value="1"/>
</dbReference>
<dbReference type="InterPro" id="IPR028939">
    <property type="entry name" value="P5C_Rdtase_cat_N"/>
</dbReference>
<dbReference type="PANTHER" id="PTHR14239:SF10">
    <property type="entry name" value="REDUCTASE"/>
    <property type="match status" value="1"/>
</dbReference>
<accession>A0ABP8GTZ9</accession>
<dbReference type="SUPFAM" id="SSF51735">
    <property type="entry name" value="NAD(P)-binding Rossmann-fold domains"/>
    <property type="match status" value="1"/>
</dbReference>
<evidence type="ECO:0000259" key="2">
    <source>
        <dbReference type="Pfam" id="PF03807"/>
    </source>
</evidence>
<proteinExistence type="predicted"/>
<organism evidence="3 4">
    <name type="scientific">Streptomyces venetus</name>
    <dbReference type="NCBI Taxonomy" id="1701086"/>
    <lineage>
        <taxon>Bacteria</taxon>
        <taxon>Bacillati</taxon>
        <taxon>Actinomycetota</taxon>
        <taxon>Actinomycetes</taxon>
        <taxon>Kitasatosporales</taxon>
        <taxon>Streptomycetaceae</taxon>
        <taxon>Streptomyces</taxon>
    </lineage>
</organism>
<dbReference type="EMBL" id="BAABET010000010">
    <property type="protein sequence ID" value="GAA4329936.1"/>
    <property type="molecule type" value="Genomic_DNA"/>
</dbReference>
<evidence type="ECO:0000313" key="4">
    <source>
        <dbReference type="Proteomes" id="UP001501115"/>
    </source>
</evidence>
<feature type="domain" description="Pyrroline-5-carboxylate reductase catalytic N-terminal" evidence="2">
    <location>
        <begin position="104"/>
        <end position="197"/>
    </location>
</feature>
<comment type="caution">
    <text evidence="3">The sequence shown here is derived from an EMBL/GenBank/DDBJ whole genome shotgun (WGS) entry which is preliminary data.</text>
</comment>
<name>A0ABP8GTZ9_9ACTN</name>
<dbReference type="PANTHER" id="PTHR14239">
    <property type="entry name" value="DUDULIN-RELATED"/>
    <property type="match status" value="1"/>
</dbReference>
<dbReference type="InterPro" id="IPR036291">
    <property type="entry name" value="NAD(P)-bd_dom_sf"/>
</dbReference>
<dbReference type="Proteomes" id="UP001501115">
    <property type="component" value="Unassembled WGS sequence"/>
</dbReference>
<dbReference type="Gene3D" id="3.40.50.720">
    <property type="entry name" value="NAD(P)-binding Rossmann-like Domain"/>
    <property type="match status" value="1"/>
</dbReference>
<gene>
    <name evidence="3" type="ORF">GCM10023086_59300</name>
</gene>